<keyword evidence="2" id="KW-1185">Reference proteome</keyword>
<evidence type="ECO:0008006" key="3">
    <source>
        <dbReference type="Google" id="ProtNLM"/>
    </source>
</evidence>
<name>A0ABR5Q1R4_9ACTN</name>
<evidence type="ECO:0000313" key="1">
    <source>
        <dbReference type="EMBL" id="KRO03224.1"/>
    </source>
</evidence>
<sequence length="285" mass="29898">MARSTSTAKIVNSLVHGLGGDFDQLEAVSVSVFVDRTCPSYLVQALRQALVPARTNASVNVFDIDAANAQTSLMKASDVVLFLSGGSRQVGEKCAEFASQKIPTAIIVESAVEAPQIQVPTEVAAYITILAGTSSEALLERLAAWLCSATDKGVSFAASFPFCRETCIASLIAQCATTNAAIGAVSLLPGSDMALMTASQIRLALDIAASYGLTSRIERIPELAGVIGAGLVYRSAARSMASAIPVFGWFIKASLGYFGTKATARAIKERIELLKRSESQPQVEG</sequence>
<reference evidence="1 2" key="1">
    <citation type="journal article" date="2015" name="Genome Announc.">
        <title>Expanding the biotechnology potential of lactobacilli through comparative genomics of 213 strains and associated genera.</title>
        <authorList>
            <person name="Sun Z."/>
            <person name="Harris H.M."/>
            <person name="McCann A."/>
            <person name="Guo C."/>
            <person name="Argimon S."/>
            <person name="Zhang W."/>
            <person name="Yang X."/>
            <person name="Jeffery I.B."/>
            <person name="Cooney J.C."/>
            <person name="Kagawa T.F."/>
            <person name="Liu W."/>
            <person name="Song Y."/>
            <person name="Salvetti E."/>
            <person name="Wrobel A."/>
            <person name="Rasinkangas P."/>
            <person name="Parkhill J."/>
            <person name="Rea M.C."/>
            <person name="O'Sullivan O."/>
            <person name="Ritari J."/>
            <person name="Douillard F.P."/>
            <person name="Paul Ross R."/>
            <person name="Yang R."/>
            <person name="Briner A.E."/>
            <person name="Felis G.E."/>
            <person name="de Vos W.M."/>
            <person name="Barrangou R."/>
            <person name="Klaenhammer T.R."/>
            <person name="Caufield P.W."/>
            <person name="Cui Y."/>
            <person name="Zhang H."/>
            <person name="O'Toole P.W."/>
        </authorList>
    </citation>
    <scope>NUCLEOTIDE SEQUENCE [LARGE SCALE GENOMIC DNA]</scope>
    <source>
        <strain evidence="1 2">DSM 7090</strain>
    </source>
</reference>
<dbReference type="EMBL" id="JQCP01000001">
    <property type="protein sequence ID" value="KRO03224.1"/>
    <property type="molecule type" value="Genomic_DNA"/>
</dbReference>
<dbReference type="GeneID" id="84903940"/>
<accession>A0ABR5Q1R4</accession>
<protein>
    <recommendedName>
        <fullName evidence="3">DUF697 domain-containing protein</fullName>
    </recommendedName>
</protein>
<proteinExistence type="predicted"/>
<comment type="caution">
    <text evidence="1">The sequence shown here is derived from an EMBL/GenBank/DDBJ whole genome shotgun (WGS) entry which is preliminary data.</text>
</comment>
<dbReference type="Proteomes" id="UP000051927">
    <property type="component" value="Unassembled WGS sequence"/>
</dbReference>
<evidence type="ECO:0000313" key="2">
    <source>
        <dbReference type="Proteomes" id="UP000051927"/>
    </source>
</evidence>
<dbReference type="RefSeq" id="WP_003148303.1">
    <property type="nucleotide sequence ID" value="NZ_JQCP01000001.1"/>
</dbReference>
<organism evidence="1 2">
    <name type="scientific">Lancefieldella rimae</name>
    <dbReference type="NCBI Taxonomy" id="1383"/>
    <lineage>
        <taxon>Bacteria</taxon>
        <taxon>Bacillati</taxon>
        <taxon>Actinomycetota</taxon>
        <taxon>Coriobacteriia</taxon>
        <taxon>Coriobacteriales</taxon>
        <taxon>Atopobiaceae</taxon>
        <taxon>Lancefieldella</taxon>
    </lineage>
</organism>
<gene>
    <name evidence="1" type="ORF">IV60_GL000404</name>
</gene>